<reference evidence="2 3" key="1">
    <citation type="journal article" date="2023" name="Science">
        <title>Elucidation of the pathway for biosynthesis of saponin adjuvants from the soapbark tree.</title>
        <authorList>
            <person name="Reed J."/>
            <person name="Orme A."/>
            <person name="El-Demerdash A."/>
            <person name="Owen C."/>
            <person name="Martin L.B.B."/>
            <person name="Misra R.C."/>
            <person name="Kikuchi S."/>
            <person name="Rejzek M."/>
            <person name="Martin A.C."/>
            <person name="Harkess A."/>
            <person name="Leebens-Mack J."/>
            <person name="Louveau T."/>
            <person name="Stephenson M.J."/>
            <person name="Osbourn A."/>
        </authorList>
    </citation>
    <scope>NUCLEOTIDE SEQUENCE [LARGE SCALE GENOMIC DNA]</scope>
    <source>
        <strain evidence="2">S10</strain>
    </source>
</reference>
<feature type="region of interest" description="Disordered" evidence="1">
    <location>
        <begin position="37"/>
        <end position="79"/>
    </location>
</feature>
<dbReference type="EMBL" id="JARAOO010000001">
    <property type="protein sequence ID" value="KAJ7980937.1"/>
    <property type="molecule type" value="Genomic_DNA"/>
</dbReference>
<evidence type="ECO:0000256" key="1">
    <source>
        <dbReference type="SAM" id="MobiDB-lite"/>
    </source>
</evidence>
<dbReference type="PANTHER" id="PTHR37721:SF1">
    <property type="entry name" value="OS05G0464200 PROTEIN"/>
    <property type="match status" value="1"/>
</dbReference>
<evidence type="ECO:0000313" key="2">
    <source>
        <dbReference type="EMBL" id="KAJ7980937.1"/>
    </source>
</evidence>
<comment type="caution">
    <text evidence="2">The sequence shown here is derived from an EMBL/GenBank/DDBJ whole genome shotgun (WGS) entry which is preliminary data.</text>
</comment>
<dbReference type="PANTHER" id="PTHR37721">
    <property type="entry name" value="OS05G0464200 PROTEIN"/>
    <property type="match status" value="1"/>
</dbReference>
<feature type="compositionally biased region" description="Polar residues" evidence="1">
    <location>
        <begin position="61"/>
        <end position="79"/>
    </location>
</feature>
<dbReference type="Proteomes" id="UP001163823">
    <property type="component" value="Chromosome 1"/>
</dbReference>
<dbReference type="KEGG" id="qsa:O6P43_000275"/>
<protein>
    <submittedName>
        <fullName evidence="2">Transcriptional regulator like</fullName>
    </submittedName>
</protein>
<proteinExistence type="predicted"/>
<evidence type="ECO:0000313" key="3">
    <source>
        <dbReference type="Proteomes" id="UP001163823"/>
    </source>
</evidence>
<name>A0AAD7QG75_QUISA</name>
<keyword evidence="3" id="KW-1185">Reference proteome</keyword>
<organism evidence="2 3">
    <name type="scientific">Quillaja saponaria</name>
    <name type="common">Soap bark tree</name>
    <dbReference type="NCBI Taxonomy" id="32244"/>
    <lineage>
        <taxon>Eukaryota</taxon>
        <taxon>Viridiplantae</taxon>
        <taxon>Streptophyta</taxon>
        <taxon>Embryophyta</taxon>
        <taxon>Tracheophyta</taxon>
        <taxon>Spermatophyta</taxon>
        <taxon>Magnoliopsida</taxon>
        <taxon>eudicotyledons</taxon>
        <taxon>Gunneridae</taxon>
        <taxon>Pentapetalae</taxon>
        <taxon>rosids</taxon>
        <taxon>fabids</taxon>
        <taxon>Fabales</taxon>
        <taxon>Quillajaceae</taxon>
        <taxon>Quillaja</taxon>
    </lineage>
</organism>
<sequence length="79" mass="8169">MATDFSPPLKETIVQPPKRGQIKAQIFESLVKSVTSMASKAGEPLGQNRAEAGGGGGLDGNSASTFSTPLLTAYNSDDK</sequence>
<dbReference type="AlphaFoldDB" id="A0AAD7QG75"/>
<gene>
    <name evidence="2" type="ORF">O6P43_000275</name>
</gene>
<accession>A0AAD7QG75</accession>